<evidence type="ECO:0000256" key="2">
    <source>
        <dbReference type="ARBA" id="ARBA00022679"/>
    </source>
</evidence>
<dbReference type="GO" id="GO:0005737">
    <property type="term" value="C:cytoplasm"/>
    <property type="evidence" value="ECO:0007669"/>
    <property type="project" value="TreeGrafter"/>
</dbReference>
<dbReference type="SUPFAM" id="SSF55729">
    <property type="entry name" value="Acyl-CoA N-acyltransferases (Nat)"/>
    <property type="match status" value="1"/>
</dbReference>
<keyword evidence="5" id="KW-1185">Reference proteome</keyword>
<dbReference type="AlphaFoldDB" id="A0AAD8LQE5"/>
<keyword evidence="1" id="KW-0963">Cytoplasm</keyword>
<organism evidence="4 5">
    <name type="scientific">Babesia gibsoni</name>
    <dbReference type="NCBI Taxonomy" id="33632"/>
    <lineage>
        <taxon>Eukaryota</taxon>
        <taxon>Sar</taxon>
        <taxon>Alveolata</taxon>
        <taxon>Apicomplexa</taxon>
        <taxon>Aconoidasida</taxon>
        <taxon>Piroplasmida</taxon>
        <taxon>Babesiidae</taxon>
        <taxon>Babesia</taxon>
    </lineage>
</organism>
<dbReference type="Gene3D" id="3.40.630.70">
    <property type="entry name" value="Leucyl/phenylalanyl-tRNA-protein transferase, C-terminal domain"/>
    <property type="match status" value="1"/>
</dbReference>
<evidence type="ECO:0000256" key="3">
    <source>
        <dbReference type="ARBA" id="ARBA00023315"/>
    </source>
</evidence>
<dbReference type="GO" id="GO:0030163">
    <property type="term" value="P:protein catabolic process"/>
    <property type="evidence" value="ECO:0007669"/>
    <property type="project" value="InterPro"/>
</dbReference>
<sequence>MECCMDTNVKGDGSGDGSCENPWYREELCNIKWDAKLRELNKHDQIDLNSALHGCCKLPLLKAGLLRSFSQFNFAYGEDRWKRLCKVLRDAYVTHDTLILEDTVDEQVKLEVLLFSDAYPECRQNLSRGLVSQVWLNNTPKSIPWYSKTMQLVRDIDACCFFKRLIDARSMINCEPLILPYNKIDKAVEGFLNKDYEEETSWSPYIEADFIYKLFYEGFITIATSVSISGRKKVLLIPKLHIERSCLQPLDIIMQRRGINAAKYLTVTVDKAFHKVVSGITKQHGENWLYPEVQNAFNRMHYQRHRCHNGQTKIHSIEVWKGDELVAGEIGVVTGAVYTSVTGFHTLPSSGTFQIYALAAILHFQGFEMWDLGMDIAYKRHMGAKIITRDEFVMLFNQAKTKERVVEIPALFQNSNGSTQMIDALRNEQKKKLSGS</sequence>
<dbReference type="GO" id="GO:0008914">
    <property type="term" value="F:leucyl-tRNA--protein transferase activity"/>
    <property type="evidence" value="ECO:0007669"/>
    <property type="project" value="InterPro"/>
</dbReference>
<dbReference type="InterPro" id="IPR016181">
    <property type="entry name" value="Acyl_CoA_acyltransferase"/>
</dbReference>
<dbReference type="Pfam" id="PF03588">
    <property type="entry name" value="Leu_Phe_trans"/>
    <property type="match status" value="1"/>
</dbReference>
<evidence type="ECO:0000313" key="4">
    <source>
        <dbReference type="EMBL" id="KAK1443768.1"/>
    </source>
</evidence>
<dbReference type="PANTHER" id="PTHR30098:SF2">
    <property type="entry name" value="LEUCYL_PHENYLALANYL-TRNA--PROTEIN TRANSFERASE"/>
    <property type="match status" value="1"/>
</dbReference>
<name>A0AAD8LQE5_BABGI</name>
<reference evidence="4" key="1">
    <citation type="submission" date="2023-08" db="EMBL/GenBank/DDBJ databases">
        <title>Draft sequence of the Babesia gibsoni genome.</title>
        <authorList>
            <person name="Yamagishi J.Y."/>
            <person name="Xuan X.X."/>
        </authorList>
    </citation>
    <scope>NUCLEOTIDE SEQUENCE</scope>
    <source>
        <strain evidence="4">Azabu</strain>
    </source>
</reference>
<comment type="caution">
    <text evidence="4">The sequence shown here is derived from an EMBL/GenBank/DDBJ whole genome shotgun (WGS) entry which is preliminary data.</text>
</comment>
<gene>
    <name evidence="4" type="ORF">BgAZ_206440</name>
</gene>
<dbReference type="EMBL" id="JAVEPI010000002">
    <property type="protein sequence ID" value="KAK1443768.1"/>
    <property type="molecule type" value="Genomic_DNA"/>
</dbReference>
<dbReference type="InterPro" id="IPR042203">
    <property type="entry name" value="Leu/Phe-tRNA_Trfase_C"/>
</dbReference>
<dbReference type="PANTHER" id="PTHR30098">
    <property type="entry name" value="LEUCYL/PHENYLALANYL-TRNA--PROTEIN TRANSFERASE"/>
    <property type="match status" value="1"/>
</dbReference>
<accession>A0AAD8LQE5</accession>
<evidence type="ECO:0000313" key="5">
    <source>
        <dbReference type="Proteomes" id="UP001230268"/>
    </source>
</evidence>
<keyword evidence="2 4" id="KW-0808">Transferase</keyword>
<keyword evidence="3" id="KW-0012">Acyltransferase</keyword>
<proteinExistence type="predicted"/>
<evidence type="ECO:0000256" key="1">
    <source>
        <dbReference type="ARBA" id="ARBA00022490"/>
    </source>
</evidence>
<dbReference type="InterPro" id="IPR004616">
    <property type="entry name" value="Leu/Phe-tRNA_Trfase"/>
</dbReference>
<protein>
    <submittedName>
        <fullName evidence="4">Leucyl/phenylalanyl-tRNA protein transferase like protein</fullName>
    </submittedName>
</protein>
<dbReference type="Proteomes" id="UP001230268">
    <property type="component" value="Unassembled WGS sequence"/>
</dbReference>